<gene>
    <name evidence="1" type="primary">ORF64503</name>
</gene>
<accession>A0A0B6ZJC7</accession>
<feature type="non-terminal residue" evidence="1">
    <location>
        <position position="1"/>
    </location>
</feature>
<evidence type="ECO:0000313" key="1">
    <source>
        <dbReference type="EMBL" id="CEK67946.1"/>
    </source>
</evidence>
<dbReference type="AlphaFoldDB" id="A0A0B6ZJC7"/>
<name>A0A0B6ZJC7_9EUPU</name>
<organism evidence="1">
    <name type="scientific">Arion vulgaris</name>
    <dbReference type="NCBI Taxonomy" id="1028688"/>
    <lineage>
        <taxon>Eukaryota</taxon>
        <taxon>Metazoa</taxon>
        <taxon>Spiralia</taxon>
        <taxon>Lophotrochozoa</taxon>
        <taxon>Mollusca</taxon>
        <taxon>Gastropoda</taxon>
        <taxon>Heterobranchia</taxon>
        <taxon>Euthyneura</taxon>
        <taxon>Panpulmonata</taxon>
        <taxon>Eupulmonata</taxon>
        <taxon>Stylommatophora</taxon>
        <taxon>Helicina</taxon>
        <taxon>Arionoidea</taxon>
        <taxon>Arionidae</taxon>
        <taxon>Arion</taxon>
    </lineage>
</organism>
<reference evidence="1" key="1">
    <citation type="submission" date="2014-12" db="EMBL/GenBank/DDBJ databases">
        <title>Insight into the proteome of Arion vulgaris.</title>
        <authorList>
            <person name="Aradska J."/>
            <person name="Bulat T."/>
            <person name="Smidak R."/>
            <person name="Sarate P."/>
            <person name="Gangsoo J."/>
            <person name="Sialana F."/>
            <person name="Bilban M."/>
            <person name="Lubec G."/>
        </authorList>
    </citation>
    <scope>NUCLEOTIDE SEQUENCE</scope>
    <source>
        <tissue evidence="1">Skin</tissue>
    </source>
</reference>
<dbReference type="EMBL" id="HACG01021081">
    <property type="protein sequence ID" value="CEK67946.1"/>
    <property type="molecule type" value="Transcribed_RNA"/>
</dbReference>
<proteinExistence type="predicted"/>
<protein>
    <submittedName>
        <fullName evidence="1">Uncharacterized protein</fullName>
    </submittedName>
</protein>
<sequence length="49" mass="5684">KGKERERSLRTPDLTDRSNTLKIVSFIPRPHLCMCQCAMSLCSFWGIKE</sequence>